<dbReference type="AlphaFoldDB" id="A0A3B0Y1F6"/>
<name>A0A3B0Y1F6_9ZZZZ</name>
<sequence length="108" mass="12179">MRPITTFLAALSINLIFSTTLFSAEDEFSFICDVFNKSITSPEYKGLGKQEKLNLINTKIWAGLKTDTAKEMLSAIASASPDLKYQFLKEGIELETGKKWDCPVMRDY</sequence>
<evidence type="ECO:0000313" key="1">
    <source>
        <dbReference type="EMBL" id="VAW69417.1"/>
    </source>
</evidence>
<organism evidence="1">
    <name type="scientific">hydrothermal vent metagenome</name>
    <dbReference type="NCBI Taxonomy" id="652676"/>
    <lineage>
        <taxon>unclassified sequences</taxon>
        <taxon>metagenomes</taxon>
        <taxon>ecological metagenomes</taxon>
    </lineage>
</organism>
<protein>
    <submittedName>
        <fullName evidence="1">Uncharacterized protein</fullName>
    </submittedName>
</protein>
<gene>
    <name evidence="1" type="ORF">MNBD_GAMMA10-2151</name>
</gene>
<accession>A0A3B0Y1F6</accession>
<proteinExistence type="predicted"/>
<reference evidence="1" key="1">
    <citation type="submission" date="2018-06" db="EMBL/GenBank/DDBJ databases">
        <authorList>
            <person name="Zhirakovskaya E."/>
        </authorList>
    </citation>
    <scope>NUCLEOTIDE SEQUENCE</scope>
</reference>
<dbReference type="EMBL" id="UOFJ01000424">
    <property type="protein sequence ID" value="VAW69417.1"/>
    <property type="molecule type" value="Genomic_DNA"/>
</dbReference>